<dbReference type="EMBL" id="CAJNJA010037831">
    <property type="protein sequence ID" value="CAE7738998.1"/>
    <property type="molecule type" value="Genomic_DNA"/>
</dbReference>
<evidence type="ECO:0000313" key="3">
    <source>
        <dbReference type="Proteomes" id="UP000601435"/>
    </source>
</evidence>
<sequence>QAQFWKLLYAISSDTKQEYDASRELRSGKHDNETFTLLYRLANHMEQPWRFKARARLRRVLTFRNATVPKYNLPLKIPFLAHNDFKTNAQEFVTRLIRQHRHVLTPHHLPTKTTQEMPHPALNKASPTSAQPSRMSVLATPSFHPKDVYTTKFSTNFAGGSSTILFPNDDRIMENFESFFEEQRQRHEEQQRYEPRLTHRLVKHRVSALPHNYIIHNEDHANAHLMIYCPNVYNQAAVNTWMDKKTFLLDKSPEDIKADMARQTPATVRKHYKKLLDYNEPIPYGYIMMKRKKQWSNGRTIIAYSNTCVGRLLRVAALALQQMLKATWPHHFGNIATPQLWQEVHELLQANEEQPERELIFLNHDLVGFFNSIPQADIIQSVRYLIAEYVDNRAIIVDKEALHTNPYIWQLASATFFTPSRGDTGYRSQQARASFASAAEPSQPHVPVPNFSLKLVEEIAISLEYPSMDLYRWMEQRASGRAPRRRRLNPREDLPEHLQLHHLPLKDVLQMEQQVHVWSCRTRRPDQCHRQNTTNQEYNHALRVKSTLLADAHGLACDMAIQHTEITAYALLEVTHDLRTLMHLAQVNKVTWIHCSQLLKSTHTDFKTQANAPWHKRAGRAIDANHEETPIDIKTYLFNKRIHTWYQYHHELSYQQYMDLQVRELLRLPQTAFLKTMDAVAPTTPPSSSSSYDYSDEGDTYAAQHVLTNATLLTTILKFHTEIRVRMVAVSVEDTPAARHANQAMQGAMDAIVQQHPQAQHTTVIRDYRPQHTLIEKLVSPDIVYSLLLTNLQAPKTEIIYGKPLLSFAEILSLRVGEYQ</sequence>
<feature type="region of interest" description="Disordered" evidence="1">
    <location>
        <begin position="110"/>
        <end position="132"/>
    </location>
</feature>
<dbReference type="Proteomes" id="UP000601435">
    <property type="component" value="Unassembled WGS sequence"/>
</dbReference>
<dbReference type="AlphaFoldDB" id="A0A812XQY9"/>
<proteinExistence type="predicted"/>
<organism evidence="2 3">
    <name type="scientific">Symbiodinium necroappetens</name>
    <dbReference type="NCBI Taxonomy" id="1628268"/>
    <lineage>
        <taxon>Eukaryota</taxon>
        <taxon>Sar</taxon>
        <taxon>Alveolata</taxon>
        <taxon>Dinophyceae</taxon>
        <taxon>Suessiales</taxon>
        <taxon>Symbiodiniaceae</taxon>
        <taxon>Symbiodinium</taxon>
    </lineage>
</organism>
<evidence type="ECO:0000256" key="1">
    <source>
        <dbReference type="SAM" id="MobiDB-lite"/>
    </source>
</evidence>
<accession>A0A812XQY9</accession>
<dbReference type="OrthoDB" id="462271at2759"/>
<protein>
    <submittedName>
        <fullName evidence="2">Uncharacterized protein</fullName>
    </submittedName>
</protein>
<gene>
    <name evidence="2" type="ORF">SNEC2469_LOCUS21350</name>
</gene>
<reference evidence="2" key="1">
    <citation type="submission" date="2021-02" db="EMBL/GenBank/DDBJ databases">
        <authorList>
            <person name="Dougan E. K."/>
            <person name="Rhodes N."/>
            <person name="Thang M."/>
            <person name="Chan C."/>
        </authorList>
    </citation>
    <scope>NUCLEOTIDE SEQUENCE</scope>
</reference>
<comment type="caution">
    <text evidence="2">The sequence shown here is derived from an EMBL/GenBank/DDBJ whole genome shotgun (WGS) entry which is preliminary data.</text>
</comment>
<keyword evidence="3" id="KW-1185">Reference proteome</keyword>
<evidence type="ECO:0000313" key="2">
    <source>
        <dbReference type="EMBL" id="CAE7738998.1"/>
    </source>
</evidence>
<feature type="non-terminal residue" evidence="2">
    <location>
        <position position="1"/>
    </location>
</feature>
<name>A0A812XQY9_9DINO</name>